<accession>A0A0L0GDU2</accession>
<dbReference type="Proteomes" id="UP000054560">
    <property type="component" value="Unassembled WGS sequence"/>
</dbReference>
<keyword evidence="2" id="KW-1185">Reference proteome</keyword>
<dbReference type="InterPro" id="IPR011004">
    <property type="entry name" value="Trimer_LpxA-like_sf"/>
</dbReference>
<gene>
    <name evidence="1" type="ORF">SARC_00800</name>
</gene>
<dbReference type="GeneID" id="25901304"/>
<evidence type="ECO:0000313" key="2">
    <source>
        <dbReference type="Proteomes" id="UP000054560"/>
    </source>
</evidence>
<proteinExistence type="predicted"/>
<dbReference type="EMBL" id="KQ241624">
    <property type="protein sequence ID" value="KNC87056.1"/>
    <property type="molecule type" value="Genomic_DNA"/>
</dbReference>
<dbReference type="SUPFAM" id="SSF51161">
    <property type="entry name" value="Trimeric LpxA-like enzymes"/>
    <property type="match status" value="1"/>
</dbReference>
<dbReference type="Gene3D" id="2.160.10.10">
    <property type="entry name" value="Hexapeptide repeat proteins"/>
    <property type="match status" value="1"/>
</dbReference>
<dbReference type="RefSeq" id="XP_014160958.1">
    <property type="nucleotide sequence ID" value="XM_014305483.1"/>
</dbReference>
<dbReference type="CDD" id="cd04645">
    <property type="entry name" value="LbH_gamma_CA_like"/>
    <property type="match status" value="1"/>
</dbReference>
<dbReference type="InterPro" id="IPR001451">
    <property type="entry name" value="Hexapep"/>
</dbReference>
<dbReference type="STRING" id="667725.A0A0L0GDU2"/>
<dbReference type="PANTHER" id="PTHR13061:SF29">
    <property type="entry name" value="GAMMA CARBONIC ANHYDRASE-LIKE 1, MITOCHONDRIAL-RELATED"/>
    <property type="match status" value="1"/>
</dbReference>
<dbReference type="PANTHER" id="PTHR13061">
    <property type="entry name" value="DYNACTIN SUBUNIT P25"/>
    <property type="match status" value="1"/>
</dbReference>
<evidence type="ECO:0000313" key="1">
    <source>
        <dbReference type="EMBL" id="KNC87056.1"/>
    </source>
</evidence>
<dbReference type="InterPro" id="IPR050484">
    <property type="entry name" value="Transf_Hexapept/Carb_Anhydrase"/>
</dbReference>
<dbReference type="InterPro" id="IPR047324">
    <property type="entry name" value="LbH_gamma_CA-like"/>
</dbReference>
<protein>
    <recommendedName>
        <fullName evidence="3">Gamma carbonic anhydrase family protein</fullName>
    </recommendedName>
</protein>
<name>A0A0L0GDU2_9EUKA</name>
<dbReference type="OrthoDB" id="25818at2759"/>
<dbReference type="eggNOG" id="ENOG502QTES">
    <property type="taxonomic scope" value="Eukaryota"/>
</dbReference>
<dbReference type="AlphaFoldDB" id="A0A0L0GDU2"/>
<organism evidence="1 2">
    <name type="scientific">Sphaeroforma arctica JP610</name>
    <dbReference type="NCBI Taxonomy" id="667725"/>
    <lineage>
        <taxon>Eukaryota</taxon>
        <taxon>Ichthyosporea</taxon>
        <taxon>Ichthyophonida</taxon>
        <taxon>Sphaeroforma</taxon>
    </lineage>
</organism>
<sequence>MSKLLLSALKTSGSSRILRRSYATYSLDGVKPVLPENDEYWIAPNAQVIGNVHMKRNASVWWGAVIRGDTDRIELGENVNVQDNSVLHTDEGIELVIGDDVTVGHQVMLHGCKIGEGSLIGIGSIILNDTTIGKGCLIGANTFIGERKTIPDYSVVMGAPGRVVKTMTPEQAAGLKEGAKHYVANFQRFKKGLVEL</sequence>
<evidence type="ECO:0008006" key="3">
    <source>
        <dbReference type="Google" id="ProtNLM"/>
    </source>
</evidence>
<reference evidence="1 2" key="1">
    <citation type="submission" date="2011-02" db="EMBL/GenBank/DDBJ databases">
        <title>The Genome Sequence of Sphaeroforma arctica JP610.</title>
        <authorList>
            <consortium name="The Broad Institute Genome Sequencing Platform"/>
            <person name="Russ C."/>
            <person name="Cuomo C."/>
            <person name="Young S.K."/>
            <person name="Zeng Q."/>
            <person name="Gargeya S."/>
            <person name="Alvarado L."/>
            <person name="Berlin A."/>
            <person name="Chapman S.B."/>
            <person name="Chen Z."/>
            <person name="Freedman E."/>
            <person name="Gellesch M."/>
            <person name="Goldberg J."/>
            <person name="Griggs A."/>
            <person name="Gujja S."/>
            <person name="Heilman E."/>
            <person name="Heiman D."/>
            <person name="Howarth C."/>
            <person name="Mehta T."/>
            <person name="Neiman D."/>
            <person name="Pearson M."/>
            <person name="Roberts A."/>
            <person name="Saif S."/>
            <person name="Shea T."/>
            <person name="Shenoy N."/>
            <person name="Sisk P."/>
            <person name="Stolte C."/>
            <person name="Sykes S."/>
            <person name="White J."/>
            <person name="Yandava C."/>
            <person name="Burger G."/>
            <person name="Gray M.W."/>
            <person name="Holland P.W.H."/>
            <person name="King N."/>
            <person name="Lang F.B.F."/>
            <person name="Roger A.J."/>
            <person name="Ruiz-Trillo I."/>
            <person name="Haas B."/>
            <person name="Nusbaum C."/>
            <person name="Birren B."/>
        </authorList>
    </citation>
    <scope>NUCLEOTIDE SEQUENCE [LARGE SCALE GENOMIC DNA]</scope>
    <source>
        <strain evidence="1 2">JP610</strain>
    </source>
</reference>
<dbReference type="Pfam" id="PF00132">
    <property type="entry name" value="Hexapep"/>
    <property type="match status" value="1"/>
</dbReference>